<reference evidence="1 2" key="1">
    <citation type="submission" date="2024-05" db="EMBL/GenBank/DDBJ databases">
        <title>Genome Sequence and Characterization of the New Strain Purple Sulfur Bacterium of Genus Thioalkalicoccus.</title>
        <authorList>
            <person name="Bryantseva I.A."/>
            <person name="Kyndt J.A."/>
            <person name="Imhoff J.F."/>
        </authorList>
    </citation>
    <scope>NUCLEOTIDE SEQUENCE [LARGE SCALE GENOMIC DNA]</scope>
    <source>
        <strain evidence="1 2">Um2</strain>
    </source>
</reference>
<dbReference type="RefSeq" id="WP_369668586.1">
    <property type="nucleotide sequence ID" value="NZ_JBDKXB010000049.1"/>
</dbReference>
<dbReference type="Proteomes" id="UP001564408">
    <property type="component" value="Unassembled WGS sequence"/>
</dbReference>
<accession>A0ABV4BI62</accession>
<keyword evidence="2" id="KW-1185">Reference proteome</keyword>
<dbReference type="EMBL" id="JBDKXB010000049">
    <property type="protein sequence ID" value="MEY6434206.1"/>
    <property type="molecule type" value="Genomic_DNA"/>
</dbReference>
<dbReference type="InterPro" id="IPR011989">
    <property type="entry name" value="ARM-like"/>
</dbReference>
<feature type="non-terminal residue" evidence="1">
    <location>
        <position position="1"/>
    </location>
</feature>
<comment type="caution">
    <text evidence="1">The sequence shown here is derived from an EMBL/GenBank/DDBJ whole genome shotgun (WGS) entry which is preliminary data.</text>
</comment>
<dbReference type="InterPro" id="IPR016024">
    <property type="entry name" value="ARM-type_fold"/>
</dbReference>
<organism evidence="1 2">
    <name type="scientific">Thioalkalicoccus limnaeus</name>
    <dbReference type="NCBI Taxonomy" id="120681"/>
    <lineage>
        <taxon>Bacteria</taxon>
        <taxon>Pseudomonadati</taxon>
        <taxon>Pseudomonadota</taxon>
        <taxon>Gammaproteobacteria</taxon>
        <taxon>Chromatiales</taxon>
        <taxon>Chromatiaceae</taxon>
        <taxon>Thioalkalicoccus</taxon>
    </lineage>
</organism>
<gene>
    <name evidence="1" type="ORF">ABC977_17555</name>
</gene>
<protein>
    <submittedName>
        <fullName evidence="1">Uncharacterized protein</fullName>
    </submittedName>
</protein>
<dbReference type="Gene3D" id="1.25.10.10">
    <property type="entry name" value="Leucine-rich Repeat Variant"/>
    <property type="match status" value="1"/>
</dbReference>
<name>A0ABV4BI62_9GAMM</name>
<sequence length="747" mass="83530">DVACRAVARWLEVVAHADSGAELFSHDQETQRVLSEHDLAELVKRAPDAFVNAAVVPWLELLTRAADRDTVLPYNDRIWHGGFRELSHWGPEVLIMSLVAALKGAAASSPTLVRSAIDQLNASVCQTAHAVLLRALAIEDGAWKPVAVEYLAENWKQWGIWYHDQARWDCSELLRTLSPFLDEADVARLEPWLLADFERWQPSTPDEASPDRVAARERANWFRWSYGQHQHLLLRVLPTELLSAAARRRKGELARKAVSLDWRLESPHSLKGGIVQPPVPEKATERMSDAQWLSAIRKYVDDQARVWLHDRVLGGARELAIALKERTKEEPERFARLMLNFPEDANEHYFEAVLMGLQEGGVSPDLLRQVVERAHERPDRPHGRWLPQVIAKHGDQDLSGALLDVVSWYATEDPDPAEELWQQDAGGQGPYYGGDPYTYGINTVRGSGARAIACLIAREHRYWEHFSPVLERMVADPSISVRTCVAQACVQALRYDHTTAVALFLRLCEAEDDLLGAHPVEQFLYYTALGELEQVWPILERMLASGVAKARDAGARQATLVALSDESARPLAEKGIHGDLETRKGVAEVLSHNIFAAPDRGYCEASLIRLFSDPDSEARLAASNWIRHARDMKRIEPILSVAQTFIESPAFAEGAERFFWAIEETVDAPPGLLMKAGHRFLDLVGSAAGDLRLSSAATADSLSGLILRAYRQAEQDPDLRRRCLDLFDRLLEVGGYGADEAIEAFSR</sequence>
<proteinExistence type="predicted"/>
<evidence type="ECO:0000313" key="1">
    <source>
        <dbReference type="EMBL" id="MEY6434206.1"/>
    </source>
</evidence>
<evidence type="ECO:0000313" key="2">
    <source>
        <dbReference type="Proteomes" id="UP001564408"/>
    </source>
</evidence>
<dbReference type="SUPFAM" id="SSF48371">
    <property type="entry name" value="ARM repeat"/>
    <property type="match status" value="1"/>
</dbReference>